<feature type="domain" description="Signal transduction histidine kinase subgroup 3 dimerisation and phosphoacceptor" evidence="10">
    <location>
        <begin position="214"/>
        <end position="278"/>
    </location>
</feature>
<protein>
    <recommendedName>
        <fullName evidence="2">histidine kinase</fullName>
        <ecNumber evidence="2">2.7.13.3</ecNumber>
    </recommendedName>
</protein>
<keyword evidence="7" id="KW-0067">ATP-binding</keyword>
<dbReference type="OrthoDB" id="227596at2"/>
<dbReference type="EC" id="2.7.13.3" evidence="2"/>
<dbReference type="RefSeq" id="WP_101849677.1">
    <property type="nucleotide sequence ID" value="NZ_PKIZ01000012.1"/>
</dbReference>
<keyword evidence="9" id="KW-0812">Transmembrane</keyword>
<evidence type="ECO:0000256" key="5">
    <source>
        <dbReference type="ARBA" id="ARBA00022741"/>
    </source>
</evidence>
<sequence length="424" mass="45711">MTSSTPALVSGPRPSLRQGRIEALDSRWAEIALVVAVWALGLGYVALMFWPDPSLTDPALVERQEQARTLDLLVGHIGLALFVVRHRHPVAITLLLGAMMVVSSFAAMPYLFAMVSLATYQRLRPIVLGMLMMPLATLVYSYTLQRWLHPEVVGKELGATFAADAVYSLVIGLIFVLLGWNTGARRELAAHAAERAASAEREHAARLVSARMAERTGIAREMHDALGHRLSVVAMHSNGLAYRQDLSPEEVRETSTTIATQARTALNDLREILGVLRSDIGQEDQTASAMPDLRHLPQLVGETRGAGCTVRLEVPERLTEEAGGLPQAASRHAYRVVQESLTNACKHAPGQPVHIALSGQAGAGLALRVVNRLPAPGEEPADVVSGGMGLTGMQERVHLAGGRFSAQAQEGEFVVDAWLPWPAA</sequence>
<comment type="catalytic activity">
    <reaction evidence="1">
        <text>ATP + protein L-histidine = ADP + protein N-phospho-L-histidine.</text>
        <dbReference type="EC" id="2.7.13.3"/>
    </reaction>
</comment>
<dbReference type="Pfam" id="PF07730">
    <property type="entry name" value="HisKA_3"/>
    <property type="match status" value="1"/>
</dbReference>
<dbReference type="InterPro" id="IPR050482">
    <property type="entry name" value="Sensor_HK_TwoCompSys"/>
</dbReference>
<proteinExistence type="predicted"/>
<dbReference type="Proteomes" id="UP000234206">
    <property type="component" value="Unassembled WGS sequence"/>
</dbReference>
<dbReference type="EMBL" id="PKIZ01000012">
    <property type="protein sequence ID" value="PKZ41505.1"/>
    <property type="molecule type" value="Genomic_DNA"/>
</dbReference>
<evidence type="ECO:0000256" key="9">
    <source>
        <dbReference type="SAM" id="Phobius"/>
    </source>
</evidence>
<keyword evidence="12" id="KW-1185">Reference proteome</keyword>
<evidence type="ECO:0000256" key="8">
    <source>
        <dbReference type="ARBA" id="ARBA00023012"/>
    </source>
</evidence>
<keyword evidence="6 11" id="KW-0418">Kinase</keyword>
<dbReference type="Gene3D" id="1.20.5.1930">
    <property type="match status" value="1"/>
</dbReference>
<keyword evidence="8" id="KW-0902">Two-component regulatory system</keyword>
<dbReference type="AlphaFoldDB" id="A0A2I1PA55"/>
<evidence type="ECO:0000313" key="12">
    <source>
        <dbReference type="Proteomes" id="UP000234206"/>
    </source>
</evidence>
<dbReference type="PANTHER" id="PTHR24421">
    <property type="entry name" value="NITRATE/NITRITE SENSOR PROTEIN NARX-RELATED"/>
    <property type="match status" value="1"/>
</dbReference>
<keyword evidence="5" id="KW-0547">Nucleotide-binding</keyword>
<evidence type="ECO:0000256" key="4">
    <source>
        <dbReference type="ARBA" id="ARBA00022679"/>
    </source>
</evidence>
<evidence type="ECO:0000256" key="6">
    <source>
        <dbReference type="ARBA" id="ARBA00022777"/>
    </source>
</evidence>
<name>A0A2I1PA55_9MICO</name>
<evidence type="ECO:0000256" key="7">
    <source>
        <dbReference type="ARBA" id="ARBA00022840"/>
    </source>
</evidence>
<evidence type="ECO:0000313" key="11">
    <source>
        <dbReference type="EMBL" id="PKZ41505.1"/>
    </source>
</evidence>
<evidence type="ECO:0000256" key="3">
    <source>
        <dbReference type="ARBA" id="ARBA00022553"/>
    </source>
</evidence>
<dbReference type="GO" id="GO:0000155">
    <property type="term" value="F:phosphorelay sensor kinase activity"/>
    <property type="evidence" value="ECO:0007669"/>
    <property type="project" value="InterPro"/>
</dbReference>
<keyword evidence="9" id="KW-1133">Transmembrane helix</keyword>
<dbReference type="GO" id="GO:0046983">
    <property type="term" value="F:protein dimerization activity"/>
    <property type="evidence" value="ECO:0007669"/>
    <property type="project" value="InterPro"/>
</dbReference>
<dbReference type="Gene3D" id="3.30.565.10">
    <property type="entry name" value="Histidine kinase-like ATPase, C-terminal domain"/>
    <property type="match status" value="1"/>
</dbReference>
<feature type="transmembrane region" description="Helical" evidence="9">
    <location>
        <begin position="125"/>
        <end position="145"/>
    </location>
</feature>
<dbReference type="GO" id="GO:0005524">
    <property type="term" value="F:ATP binding"/>
    <property type="evidence" value="ECO:0007669"/>
    <property type="project" value="UniProtKB-KW"/>
</dbReference>
<dbReference type="SUPFAM" id="SSF55874">
    <property type="entry name" value="ATPase domain of HSP90 chaperone/DNA topoisomerase II/histidine kinase"/>
    <property type="match status" value="1"/>
</dbReference>
<dbReference type="InterPro" id="IPR011712">
    <property type="entry name" value="Sig_transdc_His_kin_sub3_dim/P"/>
</dbReference>
<feature type="transmembrane region" description="Helical" evidence="9">
    <location>
        <begin position="28"/>
        <end position="50"/>
    </location>
</feature>
<dbReference type="CDD" id="cd16917">
    <property type="entry name" value="HATPase_UhpB-NarQ-NarX-like"/>
    <property type="match status" value="1"/>
</dbReference>
<dbReference type="GO" id="GO:0016020">
    <property type="term" value="C:membrane"/>
    <property type="evidence" value="ECO:0007669"/>
    <property type="project" value="InterPro"/>
</dbReference>
<dbReference type="PANTHER" id="PTHR24421:SF10">
    <property type="entry name" value="NITRATE_NITRITE SENSOR PROTEIN NARQ"/>
    <property type="match status" value="1"/>
</dbReference>
<gene>
    <name evidence="11" type="ORF">CYJ76_07255</name>
</gene>
<keyword evidence="4" id="KW-0808">Transferase</keyword>
<keyword evidence="3" id="KW-0597">Phosphoprotein</keyword>
<dbReference type="InterPro" id="IPR036890">
    <property type="entry name" value="HATPase_C_sf"/>
</dbReference>
<reference evidence="11 12" key="1">
    <citation type="submission" date="2017-12" db="EMBL/GenBank/DDBJ databases">
        <title>Phylogenetic diversity of female urinary microbiome.</title>
        <authorList>
            <person name="Thomas-White K."/>
            <person name="Wolfe A.J."/>
        </authorList>
    </citation>
    <scope>NUCLEOTIDE SEQUENCE [LARGE SCALE GENOMIC DNA]</scope>
    <source>
        <strain evidence="11 12">UMB1298</strain>
    </source>
</reference>
<evidence type="ECO:0000256" key="1">
    <source>
        <dbReference type="ARBA" id="ARBA00000085"/>
    </source>
</evidence>
<evidence type="ECO:0000256" key="2">
    <source>
        <dbReference type="ARBA" id="ARBA00012438"/>
    </source>
</evidence>
<feature type="transmembrane region" description="Helical" evidence="9">
    <location>
        <begin position="90"/>
        <end position="113"/>
    </location>
</feature>
<organism evidence="11 12">
    <name type="scientific">Kytococcus schroeteri</name>
    <dbReference type="NCBI Taxonomy" id="138300"/>
    <lineage>
        <taxon>Bacteria</taxon>
        <taxon>Bacillati</taxon>
        <taxon>Actinomycetota</taxon>
        <taxon>Actinomycetes</taxon>
        <taxon>Micrococcales</taxon>
        <taxon>Kytococcaceae</taxon>
        <taxon>Kytococcus</taxon>
    </lineage>
</organism>
<feature type="transmembrane region" description="Helical" evidence="9">
    <location>
        <begin position="157"/>
        <end position="178"/>
    </location>
</feature>
<evidence type="ECO:0000259" key="10">
    <source>
        <dbReference type="Pfam" id="PF07730"/>
    </source>
</evidence>
<comment type="caution">
    <text evidence="11">The sequence shown here is derived from an EMBL/GenBank/DDBJ whole genome shotgun (WGS) entry which is preliminary data.</text>
</comment>
<accession>A0A2I1PA55</accession>
<keyword evidence="9" id="KW-0472">Membrane</keyword>